<gene>
    <name evidence="2" type="ORF">GWI33_019002</name>
</gene>
<feature type="compositionally biased region" description="Polar residues" evidence="1">
    <location>
        <begin position="37"/>
        <end position="51"/>
    </location>
</feature>
<sequence length="115" mass="11843">MLARVGLIKGTFEKKSSPRASNVSGSSSGSDVWLTASRVSSVKGSGASTPVDTFPDQDRTSMSRPGSAPTVEVGADLLVAQQRSMSLPKSFLSGGSGPPVGVNGVYLQRLVIFSI</sequence>
<protein>
    <submittedName>
        <fullName evidence="2">Uncharacterized protein</fullName>
    </submittedName>
</protein>
<comment type="caution">
    <text evidence="2">The sequence shown here is derived from an EMBL/GenBank/DDBJ whole genome shotgun (WGS) entry which is preliminary data.</text>
</comment>
<feature type="compositionally biased region" description="Low complexity" evidence="1">
    <location>
        <begin position="18"/>
        <end position="30"/>
    </location>
</feature>
<proteinExistence type="predicted"/>
<evidence type="ECO:0000313" key="3">
    <source>
        <dbReference type="Proteomes" id="UP000625711"/>
    </source>
</evidence>
<dbReference type="Proteomes" id="UP000625711">
    <property type="component" value="Unassembled WGS sequence"/>
</dbReference>
<dbReference type="AlphaFoldDB" id="A0A834M5P7"/>
<organism evidence="2 3">
    <name type="scientific">Rhynchophorus ferrugineus</name>
    <name type="common">Red palm weevil</name>
    <name type="synonym">Curculio ferrugineus</name>
    <dbReference type="NCBI Taxonomy" id="354439"/>
    <lineage>
        <taxon>Eukaryota</taxon>
        <taxon>Metazoa</taxon>
        <taxon>Ecdysozoa</taxon>
        <taxon>Arthropoda</taxon>
        <taxon>Hexapoda</taxon>
        <taxon>Insecta</taxon>
        <taxon>Pterygota</taxon>
        <taxon>Neoptera</taxon>
        <taxon>Endopterygota</taxon>
        <taxon>Coleoptera</taxon>
        <taxon>Polyphaga</taxon>
        <taxon>Cucujiformia</taxon>
        <taxon>Curculionidae</taxon>
        <taxon>Dryophthorinae</taxon>
        <taxon>Rhynchophorus</taxon>
    </lineage>
</organism>
<evidence type="ECO:0000256" key="1">
    <source>
        <dbReference type="SAM" id="MobiDB-lite"/>
    </source>
</evidence>
<reference evidence="2" key="1">
    <citation type="submission" date="2020-08" db="EMBL/GenBank/DDBJ databases">
        <title>Genome sequencing and assembly of the red palm weevil Rhynchophorus ferrugineus.</title>
        <authorList>
            <person name="Dias G.B."/>
            <person name="Bergman C.M."/>
            <person name="Manee M."/>
        </authorList>
    </citation>
    <scope>NUCLEOTIDE SEQUENCE</scope>
    <source>
        <strain evidence="2">AA-2017</strain>
        <tissue evidence="2">Whole larva</tissue>
    </source>
</reference>
<name>A0A834M5P7_RHYFE</name>
<accession>A0A834M5P7</accession>
<dbReference type="EMBL" id="JAACXV010014385">
    <property type="protein sequence ID" value="KAF7267810.1"/>
    <property type="molecule type" value="Genomic_DNA"/>
</dbReference>
<keyword evidence="3" id="KW-1185">Reference proteome</keyword>
<evidence type="ECO:0000313" key="2">
    <source>
        <dbReference type="EMBL" id="KAF7267810.1"/>
    </source>
</evidence>
<feature type="region of interest" description="Disordered" evidence="1">
    <location>
        <begin position="1"/>
        <end position="68"/>
    </location>
</feature>